<dbReference type="Proteomes" id="UP000016587">
    <property type="component" value="Chromosome"/>
</dbReference>
<dbReference type="PATRIC" id="fig|1121448.10.peg.2008"/>
<organism evidence="4 5">
    <name type="scientific">Megalodesulfovibrio gigas (strain ATCC 19364 / DSM 1382 / NCIMB 9332 / VKM B-1759)</name>
    <name type="common">Desulfovibrio gigas</name>
    <dbReference type="NCBI Taxonomy" id="1121448"/>
    <lineage>
        <taxon>Bacteria</taxon>
        <taxon>Pseudomonadati</taxon>
        <taxon>Thermodesulfobacteriota</taxon>
        <taxon>Desulfovibrionia</taxon>
        <taxon>Desulfovibrionales</taxon>
        <taxon>Desulfovibrionaceae</taxon>
        <taxon>Megalodesulfovibrio</taxon>
    </lineage>
</organism>
<dbReference type="eggNOG" id="COG4653">
    <property type="taxonomic scope" value="Bacteria"/>
</dbReference>
<name>T2GD29_MEGG1</name>
<sequence>MLQRALDIDPAALILCDGSPIEALQNRLLELNERSEAILATADAGKRDLTDEEAAELDDITAEFHRTESEIARRRSVQAQSDRLREGLGRQTQHDDEYRAEQEPAVHPGAQPAPHAAAPRLPAQAPQAAPRRSTRPAGGLHIASQEERGRWGWRSMGDFAAAVRAASRQGGYVDPRLVQSGPTTYGNEGTGADGGYMIPPDFRLAIMEKVFGEQTLISRTDGLTTSSNSITMPKDETTPWQDSGGIQAYWTDEAAQIKQSKPALGEDTIKLHKLTALVPVTEELMEDAPSLDAYLRRKVPEKFDFKLNLAIVQGTGVGQPKGLLRAGSLVRVAKEAGQAADTVLYKNLVKMWTRMHAPCRANAAWLIHPDVEAQLMTMEFPSTAGAFPAYLPAGGLSATPYSTLMGRPILPTQACNALGDEGDIILADLSQYMTVTKVGGLRSEISIHLWFDYDVTAYRFVMRVAGQPWWNTAIAPREGINTLSCFVALEERAG</sequence>
<evidence type="ECO:0000313" key="4">
    <source>
        <dbReference type="EMBL" id="AGW13822.1"/>
    </source>
</evidence>
<evidence type="ECO:0000256" key="2">
    <source>
        <dbReference type="SAM" id="MobiDB-lite"/>
    </source>
</evidence>
<dbReference type="AlphaFoldDB" id="T2GD29"/>
<evidence type="ECO:0000313" key="5">
    <source>
        <dbReference type="Proteomes" id="UP000016587"/>
    </source>
</evidence>
<proteinExistence type="predicted"/>
<dbReference type="NCBIfam" id="TIGR01554">
    <property type="entry name" value="major_cap_HK97"/>
    <property type="match status" value="1"/>
</dbReference>
<protein>
    <submittedName>
        <fullName evidence="4">Putative major capsid protein</fullName>
    </submittedName>
</protein>
<gene>
    <name evidence="4" type="ORF">DGI_2053</name>
</gene>
<dbReference type="Gene3D" id="3.30.2400.10">
    <property type="entry name" value="Major capsid protein gp5"/>
    <property type="match status" value="1"/>
</dbReference>
<feature type="domain" description="Phage capsid-like C-terminal" evidence="3">
    <location>
        <begin position="194"/>
        <end position="475"/>
    </location>
</feature>
<keyword evidence="5" id="KW-1185">Reference proteome</keyword>
<dbReference type="KEGG" id="dgg:DGI_2053"/>
<dbReference type="HOGENOM" id="CLU_043794_0_0_7"/>
<dbReference type="Pfam" id="PF05065">
    <property type="entry name" value="Phage_capsid"/>
    <property type="match status" value="1"/>
</dbReference>
<reference evidence="4 5" key="1">
    <citation type="journal article" date="2013" name="J. Bacteriol.">
        <title>Roles of HynAB and Ech, the only two hydrogenases found in the model sulfate reducer Desulfovibrio gigas.</title>
        <authorList>
            <person name="Morais-Silva F.O."/>
            <person name="Santos C.I."/>
            <person name="Rodrigues R."/>
            <person name="Pereira I.A."/>
            <person name="Rodrigues-Pousada C."/>
        </authorList>
    </citation>
    <scope>NUCLEOTIDE SEQUENCE [LARGE SCALE GENOMIC DNA]</scope>
    <source>
        <strain evidence="5">ATCC 19364 / DSM 1382 / NCIMB 9332 / VKM B-1759</strain>
    </source>
</reference>
<feature type="compositionally biased region" description="Basic and acidic residues" evidence="2">
    <location>
        <begin position="82"/>
        <end position="104"/>
    </location>
</feature>
<evidence type="ECO:0000259" key="3">
    <source>
        <dbReference type="Pfam" id="PF05065"/>
    </source>
</evidence>
<dbReference type="STRING" id="1121448.DGI_2053"/>
<dbReference type="InterPro" id="IPR024455">
    <property type="entry name" value="Phage_capsid"/>
</dbReference>
<evidence type="ECO:0000256" key="1">
    <source>
        <dbReference type="ARBA" id="ARBA00004328"/>
    </source>
</evidence>
<comment type="subcellular location">
    <subcellularLocation>
        <location evidence="1">Virion</location>
    </subcellularLocation>
</comment>
<feature type="compositionally biased region" description="Low complexity" evidence="2">
    <location>
        <begin position="105"/>
        <end position="137"/>
    </location>
</feature>
<accession>T2GD29</accession>
<dbReference type="InterPro" id="IPR054612">
    <property type="entry name" value="Phage_capsid-like_C"/>
</dbReference>
<feature type="region of interest" description="Disordered" evidence="2">
    <location>
        <begin position="71"/>
        <end position="146"/>
    </location>
</feature>
<reference evidence="5" key="2">
    <citation type="submission" date="2013-07" db="EMBL/GenBank/DDBJ databases">
        <authorList>
            <person name="Morais-Silva F.O."/>
            <person name="Rezende A.M."/>
            <person name="Pimentel C."/>
            <person name="Resende D.M."/>
            <person name="Santos C.I."/>
            <person name="Clemente C."/>
            <person name="de Oliveira L.M."/>
            <person name="da Silva S.M."/>
            <person name="Costa D.A."/>
            <person name="Varela-Raposo A."/>
            <person name="Horacio E.C.A."/>
            <person name="Matos M."/>
            <person name="Flores O."/>
            <person name="Ruiz J.C."/>
            <person name="Rodrigues-Pousada C."/>
        </authorList>
    </citation>
    <scope>NUCLEOTIDE SEQUENCE [LARGE SCALE GENOMIC DNA]</scope>
    <source>
        <strain evidence="5">ATCC 19364 / DSM 1382 / NCIMB 9332 / VKM B-1759</strain>
    </source>
</reference>
<dbReference type="EMBL" id="CP006585">
    <property type="protein sequence ID" value="AGW13822.1"/>
    <property type="molecule type" value="Genomic_DNA"/>
</dbReference>
<dbReference type="SUPFAM" id="SSF56563">
    <property type="entry name" value="Major capsid protein gp5"/>
    <property type="match status" value="1"/>
</dbReference>